<reference evidence="1 2" key="1">
    <citation type="submission" date="2016-02" db="EMBL/GenBank/DDBJ databases">
        <title>Genome sequence of Clostridium colicanis DSM 13634.</title>
        <authorList>
            <person name="Poehlein A."/>
            <person name="Daniel R."/>
        </authorList>
    </citation>
    <scope>NUCLEOTIDE SEQUENCE [LARGE SCALE GENOMIC DNA]</scope>
    <source>
        <strain evidence="1 2">DSM 13634</strain>
    </source>
</reference>
<dbReference type="EMBL" id="LTBB01000003">
    <property type="protein sequence ID" value="KYH29465.1"/>
    <property type="molecule type" value="Genomic_DNA"/>
</dbReference>
<dbReference type="AlphaFoldDB" id="A0A151APC7"/>
<proteinExistence type="predicted"/>
<name>A0A151APC7_9CLOT</name>
<dbReference type="PATRIC" id="fig|1121305.3.peg.704"/>
<evidence type="ECO:0000313" key="2">
    <source>
        <dbReference type="Proteomes" id="UP000075374"/>
    </source>
</evidence>
<gene>
    <name evidence="1" type="ORF">CLCOL_06950</name>
</gene>
<keyword evidence="2" id="KW-1185">Reference proteome</keyword>
<dbReference type="STRING" id="1121305.CLCOL_06950"/>
<dbReference type="Proteomes" id="UP000075374">
    <property type="component" value="Unassembled WGS sequence"/>
</dbReference>
<organism evidence="1 2">
    <name type="scientific">Clostridium colicanis DSM 13634</name>
    <dbReference type="NCBI Taxonomy" id="1121305"/>
    <lineage>
        <taxon>Bacteria</taxon>
        <taxon>Bacillati</taxon>
        <taxon>Bacillota</taxon>
        <taxon>Clostridia</taxon>
        <taxon>Eubacteriales</taxon>
        <taxon>Clostridiaceae</taxon>
        <taxon>Clostridium</taxon>
    </lineage>
</organism>
<sequence length="35" mass="3911">MIKITKAAVEKFNELKAELNNPENAMLRIVFGGYG</sequence>
<evidence type="ECO:0000313" key="1">
    <source>
        <dbReference type="EMBL" id="KYH29465.1"/>
    </source>
</evidence>
<comment type="caution">
    <text evidence="1">The sequence shown here is derived from an EMBL/GenBank/DDBJ whole genome shotgun (WGS) entry which is preliminary data.</text>
</comment>
<protein>
    <submittedName>
        <fullName evidence="1">Uncharacterized protein</fullName>
    </submittedName>
</protein>
<accession>A0A151APC7</accession>